<reference evidence="3" key="2">
    <citation type="submission" date="2009-11" db="EMBL/GenBank/DDBJ databases">
        <title>The Genome Sequence of Allomyces macrogynus strain ATCC 38327.</title>
        <authorList>
            <consortium name="The Broad Institute Genome Sequencing Platform"/>
            <person name="Russ C."/>
            <person name="Cuomo C."/>
            <person name="Shea T."/>
            <person name="Young S.K."/>
            <person name="Zeng Q."/>
            <person name="Koehrsen M."/>
            <person name="Haas B."/>
            <person name="Borodovsky M."/>
            <person name="Guigo R."/>
            <person name="Alvarado L."/>
            <person name="Berlin A."/>
            <person name="Borenstein D."/>
            <person name="Chen Z."/>
            <person name="Engels R."/>
            <person name="Freedman E."/>
            <person name="Gellesch M."/>
            <person name="Goldberg J."/>
            <person name="Griggs A."/>
            <person name="Gujja S."/>
            <person name="Heiman D."/>
            <person name="Hepburn T."/>
            <person name="Howarth C."/>
            <person name="Jen D."/>
            <person name="Larson L."/>
            <person name="Lewis B."/>
            <person name="Mehta T."/>
            <person name="Park D."/>
            <person name="Pearson M."/>
            <person name="Roberts A."/>
            <person name="Saif S."/>
            <person name="Shenoy N."/>
            <person name="Sisk P."/>
            <person name="Stolte C."/>
            <person name="Sykes S."/>
            <person name="Walk T."/>
            <person name="White J."/>
            <person name="Yandava C."/>
            <person name="Burger G."/>
            <person name="Gray M.W."/>
            <person name="Holland P.W.H."/>
            <person name="King N."/>
            <person name="Lang F.B.F."/>
            <person name="Roger A.J."/>
            <person name="Ruiz-Trillo I."/>
            <person name="Lander E."/>
            <person name="Nusbaum C."/>
        </authorList>
    </citation>
    <scope>NUCLEOTIDE SEQUENCE [LARGE SCALE GENOMIC DNA]</scope>
    <source>
        <strain evidence="3">ATCC 38327</strain>
    </source>
</reference>
<reference evidence="2 3" key="1">
    <citation type="submission" date="2009-11" db="EMBL/GenBank/DDBJ databases">
        <title>Annotation of Allomyces macrogynus ATCC 38327.</title>
        <authorList>
            <consortium name="The Broad Institute Genome Sequencing Platform"/>
            <person name="Russ C."/>
            <person name="Cuomo C."/>
            <person name="Burger G."/>
            <person name="Gray M.W."/>
            <person name="Holland P.W.H."/>
            <person name="King N."/>
            <person name="Lang F.B.F."/>
            <person name="Roger A.J."/>
            <person name="Ruiz-Trillo I."/>
            <person name="Young S.K."/>
            <person name="Zeng Q."/>
            <person name="Gargeya S."/>
            <person name="Fitzgerald M."/>
            <person name="Haas B."/>
            <person name="Abouelleil A."/>
            <person name="Alvarado L."/>
            <person name="Arachchi H.M."/>
            <person name="Berlin A."/>
            <person name="Chapman S.B."/>
            <person name="Gearin G."/>
            <person name="Goldberg J."/>
            <person name="Griggs A."/>
            <person name="Gujja S."/>
            <person name="Hansen M."/>
            <person name="Heiman D."/>
            <person name="Howarth C."/>
            <person name="Larimer J."/>
            <person name="Lui A."/>
            <person name="MacDonald P.J.P."/>
            <person name="McCowen C."/>
            <person name="Montmayeur A."/>
            <person name="Murphy C."/>
            <person name="Neiman D."/>
            <person name="Pearson M."/>
            <person name="Priest M."/>
            <person name="Roberts A."/>
            <person name="Saif S."/>
            <person name="Shea T."/>
            <person name="Sisk P."/>
            <person name="Stolte C."/>
            <person name="Sykes S."/>
            <person name="Wortman J."/>
            <person name="Nusbaum C."/>
            <person name="Birren B."/>
        </authorList>
    </citation>
    <scope>NUCLEOTIDE SEQUENCE [LARGE SCALE GENOMIC DNA]</scope>
    <source>
        <strain evidence="2 3">ATCC 38327</strain>
    </source>
</reference>
<accession>A0A0L0T5U9</accession>
<dbReference type="EMBL" id="GG745363">
    <property type="protein sequence ID" value="KNE69939.1"/>
    <property type="molecule type" value="Genomic_DNA"/>
</dbReference>
<organism evidence="2 3">
    <name type="scientific">Allomyces macrogynus (strain ATCC 38327)</name>
    <name type="common">Allomyces javanicus var. macrogynus</name>
    <dbReference type="NCBI Taxonomy" id="578462"/>
    <lineage>
        <taxon>Eukaryota</taxon>
        <taxon>Fungi</taxon>
        <taxon>Fungi incertae sedis</taxon>
        <taxon>Blastocladiomycota</taxon>
        <taxon>Blastocladiomycetes</taxon>
        <taxon>Blastocladiales</taxon>
        <taxon>Blastocladiaceae</taxon>
        <taxon>Allomyces</taxon>
    </lineage>
</organism>
<dbReference type="Proteomes" id="UP000054350">
    <property type="component" value="Unassembled WGS sequence"/>
</dbReference>
<sequence length="216" mass="23233">MGCARISVRSTTASSSANFNVLLDVICALRSRAGRVPLPECARAEAPRRRLFVLRARLEHRGERRWRASRPLTLTLRVCFLSADTPIHHLHDSRRLGPRNYGRVTTSTSPSSTRPVHERARRGTLGSQPAARALIATTVDVVDAAPARIQPAASQLPAGQLPACRACPASAPTSATAATRVAPSRDCATPAGPGSVRLPGFARARIVLSRSHHRRP</sequence>
<dbReference type="AlphaFoldDB" id="A0A0L0T5U9"/>
<name>A0A0L0T5U9_ALLM3</name>
<gene>
    <name evidence="2" type="ORF">AMAG_20142</name>
</gene>
<feature type="region of interest" description="Disordered" evidence="1">
    <location>
        <begin position="98"/>
        <end position="125"/>
    </location>
</feature>
<keyword evidence="3" id="KW-1185">Reference proteome</keyword>
<evidence type="ECO:0000313" key="3">
    <source>
        <dbReference type="Proteomes" id="UP000054350"/>
    </source>
</evidence>
<protein>
    <submittedName>
        <fullName evidence="2">Uncharacterized protein</fullName>
    </submittedName>
</protein>
<evidence type="ECO:0000313" key="2">
    <source>
        <dbReference type="EMBL" id="KNE69939.1"/>
    </source>
</evidence>
<proteinExistence type="predicted"/>
<evidence type="ECO:0000256" key="1">
    <source>
        <dbReference type="SAM" id="MobiDB-lite"/>
    </source>
</evidence>
<dbReference type="VEuPathDB" id="FungiDB:AMAG_20142"/>
<feature type="compositionally biased region" description="Low complexity" evidence="1">
    <location>
        <begin position="103"/>
        <end position="114"/>
    </location>
</feature>